<dbReference type="GO" id="GO:0000030">
    <property type="term" value="F:mannosyltransferase activity"/>
    <property type="evidence" value="ECO:0007669"/>
    <property type="project" value="TreeGrafter"/>
</dbReference>
<feature type="domain" description="DUF1736" evidence="4">
    <location>
        <begin position="90"/>
        <end position="161"/>
    </location>
</feature>
<dbReference type="Pfam" id="PF08409">
    <property type="entry name" value="TMTC_DUF1736"/>
    <property type="match status" value="1"/>
</dbReference>
<dbReference type="GO" id="GO:0005789">
    <property type="term" value="C:endoplasmic reticulum membrane"/>
    <property type="evidence" value="ECO:0007669"/>
    <property type="project" value="TreeGrafter"/>
</dbReference>
<accession>T1HCC2</accession>
<evidence type="ECO:0000313" key="5">
    <source>
        <dbReference type="EnsemblMetazoa" id="RPRC001686-PA"/>
    </source>
</evidence>
<keyword evidence="2" id="KW-0802">TPR repeat</keyword>
<dbReference type="STRING" id="13249.T1HCC2"/>
<dbReference type="VEuPathDB" id="VectorBase:RPRC001686"/>
<dbReference type="AlphaFoldDB" id="T1HCC2"/>
<evidence type="ECO:0000256" key="1">
    <source>
        <dbReference type="ARBA" id="ARBA00022737"/>
    </source>
</evidence>
<reference evidence="5" key="1">
    <citation type="submission" date="2015-05" db="UniProtKB">
        <authorList>
            <consortium name="EnsemblMetazoa"/>
        </authorList>
    </citation>
    <scope>IDENTIFICATION</scope>
</reference>
<organism evidence="5 6">
    <name type="scientific">Rhodnius prolixus</name>
    <name type="common">Triatomid bug</name>
    <dbReference type="NCBI Taxonomy" id="13249"/>
    <lineage>
        <taxon>Eukaryota</taxon>
        <taxon>Metazoa</taxon>
        <taxon>Ecdysozoa</taxon>
        <taxon>Arthropoda</taxon>
        <taxon>Hexapoda</taxon>
        <taxon>Insecta</taxon>
        <taxon>Pterygota</taxon>
        <taxon>Neoptera</taxon>
        <taxon>Paraneoptera</taxon>
        <taxon>Hemiptera</taxon>
        <taxon>Heteroptera</taxon>
        <taxon>Panheteroptera</taxon>
        <taxon>Cimicomorpha</taxon>
        <taxon>Reduviidae</taxon>
        <taxon>Triatominae</taxon>
        <taxon>Rhodnius</taxon>
    </lineage>
</organism>
<dbReference type="PANTHER" id="PTHR44216">
    <property type="entry name" value="PROTEIN O-MANNOSYL-TRANSFERASE TMTC2"/>
    <property type="match status" value="1"/>
</dbReference>
<keyword evidence="3" id="KW-0472">Membrane</keyword>
<evidence type="ECO:0000256" key="3">
    <source>
        <dbReference type="ARBA" id="ARBA00023136"/>
    </source>
</evidence>
<evidence type="ECO:0000313" key="6">
    <source>
        <dbReference type="Proteomes" id="UP000015103"/>
    </source>
</evidence>
<dbReference type="PANTHER" id="PTHR44216:SF3">
    <property type="entry name" value="PROTEIN O-MANNOSYL-TRANSFERASE TMTC2"/>
    <property type="match status" value="1"/>
</dbReference>
<keyword evidence="6" id="KW-1185">Reference proteome</keyword>
<dbReference type="EnsemblMetazoa" id="RPRC001686-RA">
    <property type="protein sequence ID" value="RPRC001686-PA"/>
    <property type="gene ID" value="RPRC001686"/>
</dbReference>
<protein>
    <submittedName>
        <fullName evidence="5">DUF1736 domain-containing protein</fullName>
    </submittedName>
</protein>
<evidence type="ECO:0000259" key="4">
    <source>
        <dbReference type="Pfam" id="PF08409"/>
    </source>
</evidence>
<dbReference type="EMBL" id="ACPB03008144">
    <property type="status" value="NOT_ANNOTATED_CDS"/>
    <property type="molecule type" value="Genomic_DNA"/>
</dbReference>
<keyword evidence="1" id="KW-0677">Repeat</keyword>
<sequence>MSPNRLLDVKYDLKSTDIILLFTSVQQLDDEQARRSNNIQNDIAETLGNDPAQINPDRVFEGCGAVKSMCWLGAGLIVLLACRLQVMGLTTPSFATSDNPTARSPSFIARLLTFTYLPAFNGLLLLFPRWLSFDWTMDAIPRITTIFDSRNLFTILFYGLLYLAMSKCLRELRRQEILKKRPKKCRSCGQGCGYHTRVCKLTNNNNYPSSCQCATPPRVSRTSEALLLSLSILVIPFVPATNLFFYVGFVVAERVLYLPSVGYCLLLGLGYAKLARSKLLLPRAALALLVLTYSARTYIRNYDWKDEEALYKSGININPPKEYL</sequence>
<dbReference type="InterPro" id="IPR052384">
    <property type="entry name" value="TMTC_O-mannosyltransferase"/>
</dbReference>
<dbReference type="InParanoid" id="T1HCC2"/>
<name>T1HCC2_RHOPR</name>
<dbReference type="OMA" id="YSARTYI"/>
<dbReference type="HOGENOM" id="CLU_011615_0_0_1"/>
<evidence type="ECO:0000256" key="2">
    <source>
        <dbReference type="ARBA" id="ARBA00022803"/>
    </source>
</evidence>
<dbReference type="Proteomes" id="UP000015103">
    <property type="component" value="Unassembled WGS sequence"/>
</dbReference>
<dbReference type="GO" id="GO:0035269">
    <property type="term" value="P:protein O-linked glycosylation via mannose"/>
    <property type="evidence" value="ECO:0007669"/>
    <property type="project" value="TreeGrafter"/>
</dbReference>
<proteinExistence type="predicted"/>
<dbReference type="InterPro" id="IPR013618">
    <property type="entry name" value="TMTC_DUF1736"/>
</dbReference>
<dbReference type="eggNOG" id="KOG1124">
    <property type="taxonomic scope" value="Eukaryota"/>
</dbReference>